<evidence type="ECO:0000313" key="2">
    <source>
        <dbReference type="WBParaSite" id="JU765_v2.g1213.t1"/>
    </source>
</evidence>
<evidence type="ECO:0000313" key="1">
    <source>
        <dbReference type="Proteomes" id="UP000887576"/>
    </source>
</evidence>
<dbReference type="Proteomes" id="UP000887576">
    <property type="component" value="Unplaced"/>
</dbReference>
<organism evidence="1 2">
    <name type="scientific">Panagrolaimus sp. JU765</name>
    <dbReference type="NCBI Taxonomy" id="591449"/>
    <lineage>
        <taxon>Eukaryota</taxon>
        <taxon>Metazoa</taxon>
        <taxon>Ecdysozoa</taxon>
        <taxon>Nematoda</taxon>
        <taxon>Chromadorea</taxon>
        <taxon>Rhabditida</taxon>
        <taxon>Tylenchina</taxon>
        <taxon>Panagrolaimomorpha</taxon>
        <taxon>Panagrolaimoidea</taxon>
        <taxon>Panagrolaimidae</taxon>
        <taxon>Panagrolaimus</taxon>
    </lineage>
</organism>
<dbReference type="WBParaSite" id="JU765_v2.g1213.t1">
    <property type="protein sequence ID" value="JU765_v2.g1213.t1"/>
    <property type="gene ID" value="JU765_v2.g1213"/>
</dbReference>
<reference evidence="2" key="1">
    <citation type="submission" date="2022-11" db="UniProtKB">
        <authorList>
            <consortium name="WormBaseParasite"/>
        </authorList>
    </citation>
    <scope>IDENTIFICATION</scope>
</reference>
<protein>
    <submittedName>
        <fullName evidence="2">SHS2 domain-containing protein</fullName>
    </submittedName>
</protein>
<sequence length="432" mass="50033">MSVSVGIFTDHELAESGTREMSVYDQTTDEFDTKYLGDELDMLIFYSKAKFKEKLENIYVVSVESSNYDFDLMEDIPIQQLTFDDLDFTNYSPTKLTPETKIVVIDDSSILYEYVNSENGILKYKPVKCFEARLDKENHLKLMLQLFECDLNQLHFFIHRSESSDLDYLEIIKKEKKDFSSYTMFNYRCNSERAVIYGRYLTNDNVQSLLKLPYCFHLNEIELNTLNFKVNQVIPSFRAIDTYKPETRLMGIDLGSSRTVVCVSRNGRAELVKIDKEYSMPSVISFAEDKPIIGNVAKRHLAKYPELVLSDLKELRDTKRDMSSYVYMNGFTWLFGHCIETNKSSFIFQSKELIKQISTIEIYQILLQKLKQEASEYQFDLNEGKDVNQAVITVPNFDNQLMLNDILKATESAGLKIIDIITGKQFCTACCS</sequence>
<accession>A0AC34Q247</accession>
<proteinExistence type="predicted"/>
<name>A0AC34Q247_9BILA</name>